<dbReference type="AlphaFoldDB" id="A0A3N4K1Y0"/>
<reference evidence="1 2" key="1">
    <citation type="journal article" date="2018" name="Nat. Ecol. Evol.">
        <title>Pezizomycetes genomes reveal the molecular basis of ectomycorrhizal truffle lifestyle.</title>
        <authorList>
            <person name="Murat C."/>
            <person name="Payen T."/>
            <person name="Noel B."/>
            <person name="Kuo A."/>
            <person name="Morin E."/>
            <person name="Chen J."/>
            <person name="Kohler A."/>
            <person name="Krizsan K."/>
            <person name="Balestrini R."/>
            <person name="Da Silva C."/>
            <person name="Montanini B."/>
            <person name="Hainaut M."/>
            <person name="Levati E."/>
            <person name="Barry K.W."/>
            <person name="Belfiori B."/>
            <person name="Cichocki N."/>
            <person name="Clum A."/>
            <person name="Dockter R.B."/>
            <person name="Fauchery L."/>
            <person name="Guy J."/>
            <person name="Iotti M."/>
            <person name="Le Tacon F."/>
            <person name="Lindquist E.A."/>
            <person name="Lipzen A."/>
            <person name="Malagnac F."/>
            <person name="Mello A."/>
            <person name="Molinier V."/>
            <person name="Miyauchi S."/>
            <person name="Poulain J."/>
            <person name="Riccioni C."/>
            <person name="Rubini A."/>
            <person name="Sitrit Y."/>
            <person name="Splivallo R."/>
            <person name="Traeger S."/>
            <person name="Wang M."/>
            <person name="Zifcakova L."/>
            <person name="Wipf D."/>
            <person name="Zambonelli A."/>
            <person name="Paolocci F."/>
            <person name="Nowrousian M."/>
            <person name="Ottonello S."/>
            <person name="Baldrian P."/>
            <person name="Spatafora J.W."/>
            <person name="Henrissat B."/>
            <person name="Nagy L.G."/>
            <person name="Aury J.M."/>
            <person name="Wincker P."/>
            <person name="Grigoriev I.V."/>
            <person name="Bonfante P."/>
            <person name="Martin F.M."/>
        </authorList>
    </citation>
    <scope>NUCLEOTIDE SEQUENCE [LARGE SCALE GENOMIC DNA]</scope>
    <source>
        <strain evidence="1 2">120613-1</strain>
    </source>
</reference>
<organism evidence="1 2">
    <name type="scientific">Choiromyces venosus 120613-1</name>
    <dbReference type="NCBI Taxonomy" id="1336337"/>
    <lineage>
        <taxon>Eukaryota</taxon>
        <taxon>Fungi</taxon>
        <taxon>Dikarya</taxon>
        <taxon>Ascomycota</taxon>
        <taxon>Pezizomycotina</taxon>
        <taxon>Pezizomycetes</taxon>
        <taxon>Pezizales</taxon>
        <taxon>Tuberaceae</taxon>
        <taxon>Choiromyces</taxon>
    </lineage>
</organism>
<keyword evidence="2" id="KW-1185">Reference proteome</keyword>
<evidence type="ECO:0000313" key="2">
    <source>
        <dbReference type="Proteomes" id="UP000276215"/>
    </source>
</evidence>
<gene>
    <name evidence="1" type="ORF">L873DRAFT_1798857</name>
</gene>
<dbReference type="Proteomes" id="UP000276215">
    <property type="component" value="Unassembled WGS sequence"/>
</dbReference>
<protein>
    <submittedName>
        <fullName evidence="1">Uncharacterized protein</fullName>
    </submittedName>
</protein>
<sequence length="74" mass="8328">MREKITGEGVKAGLTKAGMREKLVQWENSNVKCSQGDDGVLNIYLLEMHSQENVTTSGLVPPYHWWKCFTIAVC</sequence>
<name>A0A3N4K1Y0_9PEZI</name>
<accession>A0A3N4K1Y0</accession>
<evidence type="ECO:0000313" key="1">
    <source>
        <dbReference type="EMBL" id="RPB04577.1"/>
    </source>
</evidence>
<dbReference type="EMBL" id="ML120357">
    <property type="protein sequence ID" value="RPB04577.1"/>
    <property type="molecule type" value="Genomic_DNA"/>
</dbReference>
<proteinExistence type="predicted"/>